<keyword evidence="3" id="KW-1185">Reference proteome</keyword>
<dbReference type="STRING" id="402734.SAMN05660918_1953"/>
<keyword evidence="1" id="KW-0732">Signal</keyword>
<evidence type="ECO:0000313" key="2">
    <source>
        <dbReference type="EMBL" id="SEI93003.1"/>
    </source>
</evidence>
<gene>
    <name evidence="2" type="ORF">SAMN05660918_1953</name>
</gene>
<name>A0A1H6UKX2_9FLAO</name>
<protein>
    <submittedName>
        <fullName evidence="2">Uncharacterized protein</fullName>
    </submittedName>
</protein>
<evidence type="ECO:0000313" key="3">
    <source>
        <dbReference type="Proteomes" id="UP000199702"/>
    </source>
</evidence>
<proteinExistence type="predicted"/>
<dbReference type="AlphaFoldDB" id="A0A1H6UKX2"/>
<feature type="signal peptide" evidence="1">
    <location>
        <begin position="1"/>
        <end position="22"/>
    </location>
</feature>
<evidence type="ECO:0000256" key="1">
    <source>
        <dbReference type="SAM" id="SignalP"/>
    </source>
</evidence>
<dbReference type="EMBL" id="FNYA01000004">
    <property type="protein sequence ID" value="SEI93003.1"/>
    <property type="molecule type" value="Genomic_DNA"/>
</dbReference>
<sequence length="107" mass="12105">MKIMVGILSFIVVVLSVVPCYACHGDTKHQIETQHEEHSGKCDDNCDGNCSPFYSCGTCTGFISEVTVSFTIHKIFMTDDTSMQPYIYENPFYSAFFCKIWQPPKIT</sequence>
<feature type="chain" id="PRO_5011570673" evidence="1">
    <location>
        <begin position="23"/>
        <end position="107"/>
    </location>
</feature>
<dbReference type="RefSeq" id="WP_091312341.1">
    <property type="nucleotide sequence ID" value="NZ_CBCSJU010000004.1"/>
</dbReference>
<dbReference type="Proteomes" id="UP000199702">
    <property type="component" value="Unassembled WGS sequence"/>
</dbReference>
<organism evidence="2 3">
    <name type="scientific">Flavobacterium terrigena</name>
    <dbReference type="NCBI Taxonomy" id="402734"/>
    <lineage>
        <taxon>Bacteria</taxon>
        <taxon>Pseudomonadati</taxon>
        <taxon>Bacteroidota</taxon>
        <taxon>Flavobacteriia</taxon>
        <taxon>Flavobacteriales</taxon>
        <taxon>Flavobacteriaceae</taxon>
        <taxon>Flavobacterium</taxon>
    </lineage>
</organism>
<reference evidence="3" key="1">
    <citation type="submission" date="2016-10" db="EMBL/GenBank/DDBJ databases">
        <authorList>
            <person name="Varghese N."/>
            <person name="Submissions S."/>
        </authorList>
    </citation>
    <scope>NUCLEOTIDE SEQUENCE [LARGE SCALE GENOMIC DNA]</scope>
    <source>
        <strain evidence="3">DSM 17934</strain>
    </source>
</reference>
<accession>A0A1H6UKX2</accession>